<dbReference type="InterPro" id="IPR003593">
    <property type="entry name" value="AAA+_ATPase"/>
</dbReference>
<feature type="domain" description="ABC transporter" evidence="4">
    <location>
        <begin position="27"/>
        <end position="241"/>
    </location>
</feature>
<dbReference type="AlphaFoldDB" id="A0A064C8X3"/>
<evidence type="ECO:0000256" key="1">
    <source>
        <dbReference type="ARBA" id="ARBA00005417"/>
    </source>
</evidence>
<comment type="similarity">
    <text evidence="1">Belongs to the ABC transporter superfamily.</text>
</comment>
<keyword evidence="2" id="KW-0547">Nucleotide-binding</keyword>
<dbReference type="PROSITE" id="PS50893">
    <property type="entry name" value="ABC_TRANSPORTER_2"/>
    <property type="match status" value="1"/>
</dbReference>
<evidence type="ECO:0000256" key="3">
    <source>
        <dbReference type="ARBA" id="ARBA00022840"/>
    </source>
</evidence>
<accession>A0A064C8X3</accession>
<dbReference type="Gene3D" id="3.40.50.300">
    <property type="entry name" value="P-loop containing nucleotide triphosphate hydrolases"/>
    <property type="match status" value="1"/>
</dbReference>
<dbReference type="SUPFAM" id="SSF52540">
    <property type="entry name" value="P-loop containing nucleoside triphosphate hydrolases"/>
    <property type="match status" value="1"/>
</dbReference>
<sequence>MAAMTTPEVTQALLDAAVRAQGSAPVLEAVSLYRFFRAGDEETLALRGVSLTVCAGELVAVVGPSGSGKSTLLACLAGLDEPDGGTVWLGGQRISHQSEQLRCRLRARHVGLLYQDRNLLMPLTVEQNVRLAQRLAGGLVRTHPTVLLASLSIAERADAYPEQLSGGELARAGLAVALANDPEVVLADEPTGELDTATEAGVLAVLRERAAAGAAIVIASHSSAVAASADRVVTLIDGQVMP</sequence>
<dbReference type="SMART" id="SM00382">
    <property type="entry name" value="AAA"/>
    <property type="match status" value="1"/>
</dbReference>
<dbReference type="InterPro" id="IPR015854">
    <property type="entry name" value="ABC_transpr_LolD-like"/>
</dbReference>
<keyword evidence="6" id="KW-1185">Reference proteome</keyword>
<dbReference type="GO" id="GO:0022857">
    <property type="term" value="F:transmembrane transporter activity"/>
    <property type="evidence" value="ECO:0007669"/>
    <property type="project" value="TreeGrafter"/>
</dbReference>
<comment type="caution">
    <text evidence="5">The sequence shown here is derived from an EMBL/GenBank/DDBJ whole genome shotgun (WGS) entry which is preliminary data.</text>
</comment>
<proteinExistence type="inferred from homology"/>
<protein>
    <submittedName>
        <fullName evidence="5">ABC transporter ATP-binding protein</fullName>
    </submittedName>
</protein>
<dbReference type="InterPro" id="IPR027417">
    <property type="entry name" value="P-loop_NTPase"/>
</dbReference>
<dbReference type="STRING" id="1440774.Y900_027795"/>
<dbReference type="Proteomes" id="UP000022835">
    <property type="component" value="Unassembled WGS sequence"/>
</dbReference>
<reference evidence="5" key="1">
    <citation type="submission" date="2014-05" db="EMBL/GenBank/DDBJ databases">
        <title>Genome sequence of Mycobacterium aromaticivorans strain JS19b1T (= DSM 45407T).</title>
        <authorList>
            <person name="Kwak Y."/>
            <person name="Park G.-S."/>
            <person name="Li Q.X."/>
            <person name="Lee S.-E."/>
            <person name="Shin J.-H."/>
        </authorList>
    </citation>
    <scope>NUCLEOTIDE SEQUENCE [LARGE SCALE GENOMIC DNA]</scope>
    <source>
        <strain evidence="5">JS19b1</strain>
    </source>
</reference>
<evidence type="ECO:0000313" key="6">
    <source>
        <dbReference type="Proteomes" id="UP000022835"/>
    </source>
</evidence>
<gene>
    <name evidence="5" type="ORF">Y900_027795</name>
</gene>
<dbReference type="eggNOG" id="COG1136">
    <property type="taxonomic scope" value="Bacteria"/>
</dbReference>
<dbReference type="GO" id="GO:0005524">
    <property type="term" value="F:ATP binding"/>
    <property type="evidence" value="ECO:0007669"/>
    <property type="project" value="UniProtKB-KW"/>
</dbReference>
<name>A0A064C8X3_9MYCO</name>
<dbReference type="PROSITE" id="PS00211">
    <property type="entry name" value="ABC_TRANSPORTER_1"/>
    <property type="match status" value="1"/>
</dbReference>
<evidence type="ECO:0000259" key="4">
    <source>
        <dbReference type="PROSITE" id="PS50893"/>
    </source>
</evidence>
<keyword evidence="3 5" id="KW-0067">ATP-binding</keyword>
<dbReference type="Pfam" id="PF00005">
    <property type="entry name" value="ABC_tran"/>
    <property type="match status" value="1"/>
</dbReference>
<organism evidence="5 6">
    <name type="scientific">Mycolicibacterium aromaticivorans JS19b1 = JCM 16368</name>
    <dbReference type="NCBI Taxonomy" id="1440774"/>
    <lineage>
        <taxon>Bacteria</taxon>
        <taxon>Bacillati</taxon>
        <taxon>Actinomycetota</taxon>
        <taxon>Actinomycetes</taxon>
        <taxon>Mycobacteriales</taxon>
        <taxon>Mycobacteriaceae</taxon>
        <taxon>Mycolicibacterium</taxon>
    </lineage>
</organism>
<dbReference type="GO" id="GO:0016887">
    <property type="term" value="F:ATP hydrolysis activity"/>
    <property type="evidence" value="ECO:0007669"/>
    <property type="project" value="InterPro"/>
</dbReference>
<dbReference type="EMBL" id="JALN02000002">
    <property type="protein sequence ID" value="KDE97094.1"/>
    <property type="molecule type" value="Genomic_DNA"/>
</dbReference>
<dbReference type="PANTHER" id="PTHR24220:SF689">
    <property type="entry name" value="LIPOPROTEIN-RELEASING SYSTEM ATP-BINDING PROTEIN LOLD"/>
    <property type="match status" value="1"/>
</dbReference>
<dbReference type="PANTHER" id="PTHR24220">
    <property type="entry name" value="IMPORT ATP-BINDING PROTEIN"/>
    <property type="match status" value="1"/>
</dbReference>
<dbReference type="GO" id="GO:0005886">
    <property type="term" value="C:plasma membrane"/>
    <property type="evidence" value="ECO:0007669"/>
    <property type="project" value="TreeGrafter"/>
</dbReference>
<dbReference type="InterPro" id="IPR017871">
    <property type="entry name" value="ABC_transporter-like_CS"/>
</dbReference>
<evidence type="ECO:0000313" key="5">
    <source>
        <dbReference type="EMBL" id="KDE97094.1"/>
    </source>
</evidence>
<evidence type="ECO:0000256" key="2">
    <source>
        <dbReference type="ARBA" id="ARBA00022741"/>
    </source>
</evidence>
<dbReference type="InterPro" id="IPR003439">
    <property type="entry name" value="ABC_transporter-like_ATP-bd"/>
</dbReference>